<organism evidence="1 2">
    <name type="scientific">Clonostachys rosea f. rosea IK726</name>
    <dbReference type="NCBI Taxonomy" id="1349383"/>
    <lineage>
        <taxon>Eukaryota</taxon>
        <taxon>Fungi</taxon>
        <taxon>Dikarya</taxon>
        <taxon>Ascomycota</taxon>
        <taxon>Pezizomycotina</taxon>
        <taxon>Sordariomycetes</taxon>
        <taxon>Hypocreomycetidae</taxon>
        <taxon>Hypocreales</taxon>
        <taxon>Bionectriaceae</taxon>
        <taxon>Clonostachys</taxon>
    </lineage>
</organism>
<protein>
    <submittedName>
        <fullName evidence="1">Uncharacterized protein</fullName>
    </submittedName>
</protein>
<dbReference type="Proteomes" id="UP000836387">
    <property type="component" value="Unassembled WGS sequence"/>
</dbReference>
<evidence type="ECO:0000313" key="2">
    <source>
        <dbReference type="Proteomes" id="UP000836387"/>
    </source>
</evidence>
<evidence type="ECO:0000313" key="1">
    <source>
        <dbReference type="EMBL" id="CAG9955703.1"/>
    </source>
</evidence>
<dbReference type="EMBL" id="CADEHS020000613">
    <property type="protein sequence ID" value="CAG9955703.1"/>
    <property type="molecule type" value="Genomic_DNA"/>
</dbReference>
<reference evidence="1" key="1">
    <citation type="submission" date="2020-04" db="EMBL/GenBank/DDBJ databases">
        <authorList>
            <person name="Broberg M."/>
        </authorList>
    </citation>
    <scope>NUCLEOTIDE SEQUENCE</scope>
</reference>
<proteinExistence type="predicted"/>
<sequence>MKQWVTLMDGIDRLQVQEVPEPIDIKEDEVLVRINAVAINHRDIKSMTEFITISSMAISKGGMRLLPTRMVPTSDASGTIVKVGRPAAATKWREGDRVLGLVRPTHLTGPTRSEHHALGLGFPQPGVLTEYRVFSGLRPGADTAGRQQHFLLQLPLAWMALNWDRPIDRPVRGPQTVVLLQGTGGVSIHALQQATALGLTTIVTSSSDEKLLKAQELGATHTVNYNTTPEWADEVLNLTQGKGADIIVETGGPETMPQSVRAVAEGGVISAVGVLTGMTEEKPQLAIGLSLINRNAVLKGINIGPRDRVEEMMRLYQQEDIHPIINRCFKFDGAKDALTYMKDGFHFGKVVIKVNED</sequence>
<gene>
    <name evidence="1" type="ORF">CRV2_00021235</name>
</gene>
<reference evidence="1" key="2">
    <citation type="submission" date="2021-10" db="EMBL/GenBank/DDBJ databases">
        <authorList>
            <person name="Piombo E."/>
        </authorList>
    </citation>
    <scope>NUCLEOTIDE SEQUENCE</scope>
</reference>
<comment type="caution">
    <text evidence="1">The sequence shown here is derived from an EMBL/GenBank/DDBJ whole genome shotgun (WGS) entry which is preliminary data.</text>
</comment>
<accession>A0ACA9UTQ5</accession>
<name>A0ACA9UTQ5_BIOOC</name>
<keyword evidence="2" id="KW-1185">Reference proteome</keyword>